<name>A0ABT6RDM5_9BACT</name>
<comment type="catalytic activity">
    <reaction evidence="1">
        <text>ATP + protein L-histidine = ADP + protein N-phospho-L-histidine.</text>
        <dbReference type="EC" id="2.7.13.3"/>
    </reaction>
</comment>
<keyword evidence="4" id="KW-0808">Transferase</keyword>
<evidence type="ECO:0000313" key="11">
    <source>
        <dbReference type="EMBL" id="MDI3320678.1"/>
    </source>
</evidence>
<evidence type="ECO:0000256" key="2">
    <source>
        <dbReference type="ARBA" id="ARBA00012438"/>
    </source>
</evidence>
<feature type="domain" description="Histidine kinase" evidence="10">
    <location>
        <begin position="57"/>
        <end position="248"/>
    </location>
</feature>
<dbReference type="GO" id="GO:0016301">
    <property type="term" value="F:kinase activity"/>
    <property type="evidence" value="ECO:0007669"/>
    <property type="project" value="UniProtKB-KW"/>
</dbReference>
<dbReference type="PROSITE" id="PS50109">
    <property type="entry name" value="HIS_KIN"/>
    <property type="match status" value="1"/>
</dbReference>
<evidence type="ECO:0000256" key="7">
    <source>
        <dbReference type="ARBA" id="ARBA00022840"/>
    </source>
</evidence>
<evidence type="ECO:0000259" key="10">
    <source>
        <dbReference type="PROSITE" id="PS50109"/>
    </source>
</evidence>
<dbReference type="InterPro" id="IPR036890">
    <property type="entry name" value="HATPase_C_sf"/>
</dbReference>
<dbReference type="RefSeq" id="WP_282334775.1">
    <property type="nucleotide sequence ID" value="NZ_JASBRG010000007.1"/>
</dbReference>
<dbReference type="PANTHER" id="PTHR24421:SF10">
    <property type="entry name" value="NITRATE_NITRITE SENSOR PROTEIN NARQ"/>
    <property type="match status" value="1"/>
</dbReference>
<dbReference type="InterPro" id="IPR005467">
    <property type="entry name" value="His_kinase_dom"/>
</dbReference>
<dbReference type="InterPro" id="IPR011712">
    <property type="entry name" value="Sig_transdc_His_kin_sub3_dim/P"/>
</dbReference>
<dbReference type="InterPro" id="IPR050482">
    <property type="entry name" value="Sensor_HK_TwoCompSys"/>
</dbReference>
<accession>A0ABT6RDM5</accession>
<dbReference type="Proteomes" id="UP001226434">
    <property type="component" value="Unassembled WGS sequence"/>
</dbReference>
<evidence type="ECO:0000256" key="4">
    <source>
        <dbReference type="ARBA" id="ARBA00022679"/>
    </source>
</evidence>
<evidence type="ECO:0000256" key="9">
    <source>
        <dbReference type="SAM" id="Coils"/>
    </source>
</evidence>
<keyword evidence="3" id="KW-0597">Phosphoprotein</keyword>
<keyword evidence="5" id="KW-0547">Nucleotide-binding</keyword>
<keyword evidence="7" id="KW-0067">ATP-binding</keyword>
<evidence type="ECO:0000313" key="12">
    <source>
        <dbReference type="Proteomes" id="UP001226434"/>
    </source>
</evidence>
<organism evidence="11 12">
    <name type="scientific">Pinibacter soli</name>
    <dbReference type="NCBI Taxonomy" id="3044211"/>
    <lineage>
        <taxon>Bacteria</taxon>
        <taxon>Pseudomonadati</taxon>
        <taxon>Bacteroidota</taxon>
        <taxon>Chitinophagia</taxon>
        <taxon>Chitinophagales</taxon>
        <taxon>Chitinophagaceae</taxon>
        <taxon>Pinibacter</taxon>
    </lineage>
</organism>
<evidence type="ECO:0000256" key="6">
    <source>
        <dbReference type="ARBA" id="ARBA00022777"/>
    </source>
</evidence>
<evidence type="ECO:0000256" key="3">
    <source>
        <dbReference type="ARBA" id="ARBA00022553"/>
    </source>
</evidence>
<comment type="caution">
    <text evidence="11">The sequence shown here is derived from an EMBL/GenBank/DDBJ whole genome shotgun (WGS) entry which is preliminary data.</text>
</comment>
<evidence type="ECO:0000256" key="5">
    <source>
        <dbReference type="ARBA" id="ARBA00022741"/>
    </source>
</evidence>
<protein>
    <recommendedName>
        <fullName evidence="2">histidine kinase</fullName>
        <ecNumber evidence="2">2.7.13.3</ecNumber>
    </recommendedName>
</protein>
<dbReference type="Pfam" id="PF07730">
    <property type="entry name" value="HisKA_3"/>
    <property type="match status" value="1"/>
</dbReference>
<evidence type="ECO:0000256" key="8">
    <source>
        <dbReference type="ARBA" id="ARBA00023012"/>
    </source>
</evidence>
<sequence>MIGSAIILLIIFTLSYLNCKQKLQRQRIAELETEKKLVAAEAVLKSEEQERTRLAKDLHDGLGGMLSGIKYSFQTMKENLIMTPENMQSFERSMDMLDSSIREIRRVAHNMMPESLVKFGLDAALKDFCNEINQSGTLKVSYQSFGLADQSIDQMVSITIYRIVQELINNTIKHAAATKAIVQVTEADGTISITTEDDGKGFDTNILQNAKGIGWSNLLNRIAFLKGKLDVRSEEGKGTSVHIEINNN</sequence>
<dbReference type="EC" id="2.7.13.3" evidence="2"/>
<dbReference type="Gene3D" id="3.30.565.10">
    <property type="entry name" value="Histidine kinase-like ATPase, C-terminal domain"/>
    <property type="match status" value="1"/>
</dbReference>
<dbReference type="Gene3D" id="1.20.5.1930">
    <property type="match status" value="1"/>
</dbReference>
<keyword evidence="9" id="KW-0175">Coiled coil</keyword>
<dbReference type="PANTHER" id="PTHR24421">
    <property type="entry name" value="NITRATE/NITRITE SENSOR PROTEIN NARX-RELATED"/>
    <property type="match status" value="1"/>
</dbReference>
<keyword evidence="8" id="KW-0902">Two-component regulatory system</keyword>
<dbReference type="SUPFAM" id="SSF55874">
    <property type="entry name" value="ATPase domain of HSP90 chaperone/DNA topoisomerase II/histidine kinase"/>
    <property type="match status" value="1"/>
</dbReference>
<dbReference type="Pfam" id="PF02518">
    <property type="entry name" value="HATPase_c"/>
    <property type="match status" value="1"/>
</dbReference>
<dbReference type="InterPro" id="IPR003594">
    <property type="entry name" value="HATPase_dom"/>
</dbReference>
<keyword evidence="12" id="KW-1185">Reference proteome</keyword>
<evidence type="ECO:0000256" key="1">
    <source>
        <dbReference type="ARBA" id="ARBA00000085"/>
    </source>
</evidence>
<dbReference type="CDD" id="cd16917">
    <property type="entry name" value="HATPase_UhpB-NarQ-NarX-like"/>
    <property type="match status" value="1"/>
</dbReference>
<proteinExistence type="predicted"/>
<keyword evidence="6 11" id="KW-0418">Kinase</keyword>
<gene>
    <name evidence="11" type="ORF">QJ048_12880</name>
</gene>
<reference evidence="11 12" key="1">
    <citation type="submission" date="2023-05" db="EMBL/GenBank/DDBJ databases">
        <title>Genome sequence of Pinibacter sp. MAH-24.</title>
        <authorList>
            <person name="Huq M.A."/>
        </authorList>
    </citation>
    <scope>NUCLEOTIDE SEQUENCE [LARGE SCALE GENOMIC DNA]</scope>
    <source>
        <strain evidence="11 12">MAH-24</strain>
    </source>
</reference>
<dbReference type="EMBL" id="JASBRG010000007">
    <property type="protein sequence ID" value="MDI3320678.1"/>
    <property type="molecule type" value="Genomic_DNA"/>
</dbReference>
<feature type="coiled-coil region" evidence="9">
    <location>
        <begin position="30"/>
        <end position="57"/>
    </location>
</feature>